<name>A0ACC0XDD2_9ROSI</name>
<evidence type="ECO:0000313" key="1">
    <source>
        <dbReference type="EMBL" id="KAJ0014253.1"/>
    </source>
</evidence>
<dbReference type="EMBL" id="CM047748">
    <property type="protein sequence ID" value="KAJ0014253.1"/>
    <property type="molecule type" value="Genomic_DNA"/>
</dbReference>
<sequence length="416" mass="47443">MKPYSFYFPYIFVFLCLLYQPSNCQQPYQKNLLDCSQNLSTTASYSCNISETSCQSFVTFRSRPPYDSPISIARLLTSDASGIAFINNISPTSHIPSGKLIIVPLSCSCPRGFYQHNTVYTIQDGSETAFTIVNDTYQGLTSCQALNGEFFDQNVFVGYEVVVQLKCACPSTNQTANGVISLLQYLITRGDTVESIANVFGVDKESIFEANMISQDNIFFAFTSLFIPLKNDSCLINPQNFFCYNCPADFPRDARLQASTCDHGKKFPVKIVTLLAKENQLLEILDTRVAKEAREEDIQSIAELVMRCLRLNGKKRPTMKEVATELEGLIKSQRSLEIDQDQEPRKGAERCCIWKLLRKPNRDQLKTAQNFPYNWMSPNRFRSQLSANHFFYFIFLLILYVVKLIFMEWLLKLVTL</sequence>
<organism evidence="1 2">
    <name type="scientific">Pistacia integerrima</name>
    <dbReference type="NCBI Taxonomy" id="434235"/>
    <lineage>
        <taxon>Eukaryota</taxon>
        <taxon>Viridiplantae</taxon>
        <taxon>Streptophyta</taxon>
        <taxon>Embryophyta</taxon>
        <taxon>Tracheophyta</taxon>
        <taxon>Spermatophyta</taxon>
        <taxon>Magnoliopsida</taxon>
        <taxon>eudicotyledons</taxon>
        <taxon>Gunneridae</taxon>
        <taxon>Pentapetalae</taxon>
        <taxon>rosids</taxon>
        <taxon>malvids</taxon>
        <taxon>Sapindales</taxon>
        <taxon>Anacardiaceae</taxon>
        <taxon>Pistacia</taxon>
    </lineage>
</organism>
<accession>A0ACC0XDD2</accession>
<gene>
    <name evidence="1" type="ORF">Pint_21371</name>
</gene>
<reference evidence="2" key="1">
    <citation type="journal article" date="2023" name="G3 (Bethesda)">
        <title>Genome assembly and association tests identify interacting loci associated with vigor, precocity, and sex in interspecific pistachio rootstocks.</title>
        <authorList>
            <person name="Palmer W."/>
            <person name="Jacygrad E."/>
            <person name="Sagayaradj S."/>
            <person name="Cavanaugh K."/>
            <person name="Han R."/>
            <person name="Bertier L."/>
            <person name="Beede B."/>
            <person name="Kafkas S."/>
            <person name="Golino D."/>
            <person name="Preece J."/>
            <person name="Michelmore R."/>
        </authorList>
    </citation>
    <scope>NUCLEOTIDE SEQUENCE [LARGE SCALE GENOMIC DNA]</scope>
</reference>
<comment type="caution">
    <text evidence="1">The sequence shown here is derived from an EMBL/GenBank/DDBJ whole genome shotgun (WGS) entry which is preliminary data.</text>
</comment>
<evidence type="ECO:0000313" key="2">
    <source>
        <dbReference type="Proteomes" id="UP001163603"/>
    </source>
</evidence>
<protein>
    <submittedName>
        <fullName evidence="1">Uncharacterized protein</fullName>
    </submittedName>
</protein>
<keyword evidence="2" id="KW-1185">Reference proteome</keyword>
<proteinExistence type="predicted"/>
<dbReference type="Proteomes" id="UP001163603">
    <property type="component" value="Chromosome 13"/>
</dbReference>